<dbReference type="Pfam" id="PF04313">
    <property type="entry name" value="HSDR_N"/>
    <property type="match status" value="1"/>
</dbReference>
<dbReference type="RefSeq" id="WP_216570148.1">
    <property type="nucleotide sequence ID" value="NZ_JAHLOQ010000025.1"/>
</dbReference>
<evidence type="ECO:0000313" key="3">
    <source>
        <dbReference type="Proteomes" id="UP001196301"/>
    </source>
</evidence>
<dbReference type="InterPro" id="IPR017035">
    <property type="entry name" value="UCP035009_HsdR_All3000-type"/>
</dbReference>
<organism evidence="2 3">
    <name type="scientific">Intestinibacter bartlettii</name>
    <dbReference type="NCBI Taxonomy" id="261299"/>
    <lineage>
        <taxon>Bacteria</taxon>
        <taxon>Bacillati</taxon>
        <taxon>Bacillota</taxon>
        <taxon>Clostridia</taxon>
        <taxon>Peptostreptococcales</taxon>
        <taxon>Peptostreptococcaceae</taxon>
        <taxon>Intestinibacter</taxon>
    </lineage>
</organism>
<dbReference type="EMBL" id="JAHLOQ010000025">
    <property type="protein sequence ID" value="MBU5336651.1"/>
    <property type="molecule type" value="Genomic_DNA"/>
</dbReference>
<name>A0ABS6DXS7_9FIRM</name>
<sequence>MDFNEKIRNFIDRIETIKDTLTTEEATKTALIMPFFQLLDYDVFNPLEFVPEYVADIGVKRGEKVDYAIIKNGKPIIIIEAKSVTDKLKKHDTQLMRYFSVTEAKFAILTNGINYKFFTDLDHPNMMDEKPFLEINLLNATDNEILQLKKFAKNTFNLEAISSTASTLKYIDNINDRLKDELENPSDDFVRFMINDFYVGVKNKNVVDKFRPIVQKALSQFATDFMNEKIQIALGENAATKLPTYKKPLSQSEKEQTKLITKEELEALEIIREILSDIVNKEDITYKSTKSYFGINYKNNSNNWICRLFLYRKNKMGIHLPDENKDTIKYDFDEIDDLNEIKPLLEEIVKRYI</sequence>
<proteinExistence type="predicted"/>
<dbReference type="PIRSF" id="PIRSF035009">
    <property type="entry name" value="UCP035009_HSDR_N"/>
    <property type="match status" value="1"/>
</dbReference>
<evidence type="ECO:0000259" key="1">
    <source>
        <dbReference type="Pfam" id="PF04313"/>
    </source>
</evidence>
<gene>
    <name evidence="2" type="ORF">KQI20_09390</name>
</gene>
<feature type="domain" description="Restriction endonuclease type I HsdR N-terminal" evidence="1">
    <location>
        <begin position="23"/>
        <end position="123"/>
    </location>
</feature>
<protein>
    <submittedName>
        <fullName evidence="2">Type I restriction enzyme HsdR N-terminal domain-containing protein</fullName>
    </submittedName>
</protein>
<dbReference type="InterPro" id="IPR007409">
    <property type="entry name" value="Restrct_endonuc_type1_HsdR_N"/>
</dbReference>
<comment type="caution">
    <text evidence="2">The sequence shown here is derived from an EMBL/GenBank/DDBJ whole genome shotgun (WGS) entry which is preliminary data.</text>
</comment>
<keyword evidence="3" id="KW-1185">Reference proteome</keyword>
<dbReference type="Proteomes" id="UP001196301">
    <property type="component" value="Unassembled WGS sequence"/>
</dbReference>
<evidence type="ECO:0000313" key="2">
    <source>
        <dbReference type="EMBL" id="MBU5336651.1"/>
    </source>
</evidence>
<reference evidence="2 3" key="1">
    <citation type="submission" date="2021-06" db="EMBL/GenBank/DDBJ databases">
        <authorList>
            <person name="Sun Q."/>
            <person name="Li D."/>
        </authorList>
    </citation>
    <scope>NUCLEOTIDE SEQUENCE [LARGE SCALE GENOMIC DNA]</scope>
    <source>
        <strain evidence="2 3">N19</strain>
    </source>
</reference>
<accession>A0ABS6DXS7</accession>